<evidence type="ECO:0000313" key="4">
    <source>
        <dbReference type="Proteomes" id="UP001145742"/>
    </source>
</evidence>
<dbReference type="EMBL" id="WHWB01034693">
    <property type="protein sequence ID" value="KAJ7405683.1"/>
    <property type="molecule type" value="Genomic_DNA"/>
</dbReference>
<dbReference type="PANTHER" id="PTHR33332">
    <property type="entry name" value="REVERSE TRANSCRIPTASE DOMAIN-CONTAINING PROTEIN"/>
    <property type="match status" value="1"/>
</dbReference>
<keyword evidence="2" id="KW-0812">Transmembrane</keyword>
<feature type="transmembrane region" description="Helical" evidence="2">
    <location>
        <begin position="30"/>
        <end position="49"/>
    </location>
</feature>
<name>A0ABQ9CMS4_9PASS</name>
<evidence type="ECO:0000256" key="1">
    <source>
        <dbReference type="SAM" id="MobiDB-lite"/>
    </source>
</evidence>
<sequence length="229" mass="25954">MSQQCAQVAKKASGILACVRKSVASRKVILLLYSALVRPYLAYCVQFWAPPCRRDIEVLECAQRKAMRLVKGLEHKSYEQQLKELGVFTLGKRTLRRHVIALYSYLKGGSSQWKGKKAKGKTQARSQKGDTSLEVEQDDDNGQTFGKTALVQSWEEPRNMVFEHEQQVPCKVIRIVPNFTSSSFVTASDTCLEDVALFCHMFPLAMEAVAETTIRREVLMRRVEVYTKG</sequence>
<dbReference type="Proteomes" id="UP001145742">
    <property type="component" value="Unassembled WGS sequence"/>
</dbReference>
<feature type="region of interest" description="Disordered" evidence="1">
    <location>
        <begin position="112"/>
        <end position="140"/>
    </location>
</feature>
<proteinExistence type="predicted"/>
<comment type="caution">
    <text evidence="3">The sequence shown here is derived from an EMBL/GenBank/DDBJ whole genome shotgun (WGS) entry which is preliminary data.</text>
</comment>
<evidence type="ECO:0000256" key="2">
    <source>
        <dbReference type="SAM" id="Phobius"/>
    </source>
</evidence>
<evidence type="ECO:0000313" key="3">
    <source>
        <dbReference type="EMBL" id="KAJ7405683.1"/>
    </source>
</evidence>
<keyword evidence="2" id="KW-1133">Transmembrane helix</keyword>
<reference evidence="3" key="1">
    <citation type="submission" date="2019-10" db="EMBL/GenBank/DDBJ databases">
        <authorList>
            <person name="Soares A.E.R."/>
            <person name="Aleixo A."/>
            <person name="Schneider P."/>
            <person name="Miyaki C.Y."/>
            <person name="Schneider M.P."/>
            <person name="Mello C."/>
            <person name="Vasconcelos A.T.R."/>
        </authorList>
    </citation>
    <scope>NUCLEOTIDE SEQUENCE</scope>
    <source>
        <tissue evidence="3">Muscle</tissue>
    </source>
</reference>
<gene>
    <name evidence="3" type="ORF">WISP_137829</name>
</gene>
<keyword evidence="2" id="KW-0472">Membrane</keyword>
<accession>A0ABQ9CMS4</accession>
<keyword evidence="4" id="KW-1185">Reference proteome</keyword>
<protein>
    <submittedName>
        <fullName evidence="3">Uncharacterized protein</fullName>
    </submittedName>
</protein>
<organism evidence="3 4">
    <name type="scientific">Willisornis vidua</name>
    <name type="common">Xingu scale-backed antbird</name>
    <dbReference type="NCBI Taxonomy" id="1566151"/>
    <lineage>
        <taxon>Eukaryota</taxon>
        <taxon>Metazoa</taxon>
        <taxon>Chordata</taxon>
        <taxon>Craniata</taxon>
        <taxon>Vertebrata</taxon>
        <taxon>Euteleostomi</taxon>
        <taxon>Archelosauria</taxon>
        <taxon>Archosauria</taxon>
        <taxon>Dinosauria</taxon>
        <taxon>Saurischia</taxon>
        <taxon>Theropoda</taxon>
        <taxon>Coelurosauria</taxon>
        <taxon>Aves</taxon>
        <taxon>Neognathae</taxon>
        <taxon>Neoaves</taxon>
        <taxon>Telluraves</taxon>
        <taxon>Australaves</taxon>
        <taxon>Passeriformes</taxon>
        <taxon>Thamnophilidae</taxon>
        <taxon>Willisornis</taxon>
    </lineage>
</organism>